<comment type="similarity">
    <text evidence="1">Belongs to the NAD(P)-dependent epimerase/dehydratase family.</text>
</comment>
<feature type="domain" description="NAD-dependent epimerase/dehydratase" evidence="2">
    <location>
        <begin position="3"/>
        <end position="229"/>
    </location>
</feature>
<evidence type="ECO:0000259" key="2">
    <source>
        <dbReference type="Pfam" id="PF01370"/>
    </source>
</evidence>
<dbReference type="InterPro" id="IPR001509">
    <property type="entry name" value="Epimerase_deHydtase"/>
</dbReference>
<protein>
    <submittedName>
        <fullName evidence="3">UDP-glucose 4-epimerase</fullName>
    </submittedName>
</protein>
<dbReference type="AlphaFoldDB" id="A0A2H0ULZ7"/>
<evidence type="ECO:0000313" key="4">
    <source>
        <dbReference type="Proteomes" id="UP000229526"/>
    </source>
</evidence>
<dbReference type="PANTHER" id="PTHR43000">
    <property type="entry name" value="DTDP-D-GLUCOSE 4,6-DEHYDRATASE-RELATED"/>
    <property type="match status" value="1"/>
</dbReference>
<dbReference type="EMBL" id="PFBD01000003">
    <property type="protein sequence ID" value="PIR87411.1"/>
    <property type="molecule type" value="Genomic_DNA"/>
</dbReference>
<name>A0A2H0ULZ7_9BACT</name>
<dbReference type="Gene3D" id="3.90.25.10">
    <property type="entry name" value="UDP-galactose 4-epimerase, domain 1"/>
    <property type="match status" value="1"/>
</dbReference>
<accession>A0A2H0ULZ7</accession>
<gene>
    <name evidence="3" type="ORF">COU11_00590</name>
</gene>
<evidence type="ECO:0000313" key="3">
    <source>
        <dbReference type="EMBL" id="PIR87411.1"/>
    </source>
</evidence>
<comment type="caution">
    <text evidence="3">The sequence shown here is derived from an EMBL/GenBank/DDBJ whole genome shotgun (WGS) entry which is preliminary data.</text>
</comment>
<dbReference type="Proteomes" id="UP000229526">
    <property type="component" value="Unassembled WGS sequence"/>
</dbReference>
<dbReference type="InterPro" id="IPR036291">
    <property type="entry name" value="NAD(P)-bd_dom_sf"/>
</dbReference>
<dbReference type="Pfam" id="PF01370">
    <property type="entry name" value="Epimerase"/>
    <property type="match status" value="1"/>
</dbReference>
<reference evidence="4" key="1">
    <citation type="submission" date="2017-09" db="EMBL/GenBank/DDBJ databases">
        <title>Depth-based differentiation of microbial function through sediment-hosted aquifers and enrichment of novel symbionts in the deep terrestrial subsurface.</title>
        <authorList>
            <person name="Probst A.J."/>
            <person name="Ladd B."/>
            <person name="Jarett J.K."/>
            <person name="Geller-Mcgrath D.E."/>
            <person name="Sieber C.M.K."/>
            <person name="Emerson J.B."/>
            <person name="Anantharaman K."/>
            <person name="Thomas B.C."/>
            <person name="Malmstrom R."/>
            <person name="Stieglmeier M."/>
            <person name="Klingl A."/>
            <person name="Woyke T."/>
            <person name="Ryan C.M."/>
            <person name="Banfield J.F."/>
        </authorList>
    </citation>
    <scope>NUCLEOTIDE SEQUENCE [LARGE SCALE GENOMIC DNA]</scope>
</reference>
<sequence length="297" mass="32709">MKIIVTGGAGFIGSHIVDAYIAAGHDVVVIDNLSTGRRDNLNPQAKFYEADICDKSALDEIFKTEKPQIVNHHAAQISVTESEKDPANTEAVNYDGTINLLNQPGIERFIFASTGGAMFNDSSQLPASEQTPARPISVYGQSKLKAENAVIEQAEKQNFTPIILRYANVFGPRQNPHGESGVVAIFCDLAQRGGQPTIYRKETTRDYVFVADVVHANELAVKKGSGIYHIATGVETTNQTVFEAVRDKFDWQTNPLYAAARPGEVLRSVLRNNKAELELGWTPQINFTEGIRLIYDR</sequence>
<evidence type="ECO:0000256" key="1">
    <source>
        <dbReference type="ARBA" id="ARBA00007637"/>
    </source>
</evidence>
<organism evidence="3 4">
    <name type="scientific">Candidatus Harrisonbacteria bacterium CG10_big_fil_rev_8_21_14_0_10_49_15</name>
    <dbReference type="NCBI Taxonomy" id="1974587"/>
    <lineage>
        <taxon>Bacteria</taxon>
        <taxon>Candidatus Harrisoniibacteriota</taxon>
    </lineage>
</organism>
<dbReference type="SUPFAM" id="SSF51735">
    <property type="entry name" value="NAD(P)-binding Rossmann-fold domains"/>
    <property type="match status" value="1"/>
</dbReference>
<dbReference type="Gene3D" id="3.40.50.720">
    <property type="entry name" value="NAD(P)-binding Rossmann-like Domain"/>
    <property type="match status" value="1"/>
</dbReference>
<proteinExistence type="inferred from homology"/>